<dbReference type="Pfam" id="PF02254">
    <property type="entry name" value="TrkA_N"/>
    <property type="match status" value="1"/>
</dbReference>
<proteinExistence type="predicted"/>
<evidence type="ECO:0000313" key="6">
    <source>
        <dbReference type="Proteomes" id="UP000050326"/>
    </source>
</evidence>
<dbReference type="GO" id="GO:0006813">
    <property type="term" value="P:potassium ion transport"/>
    <property type="evidence" value="ECO:0007669"/>
    <property type="project" value="InterPro"/>
</dbReference>
<feature type="domain" description="RCK N-terminal" evidence="3">
    <location>
        <begin position="1"/>
        <end position="110"/>
    </location>
</feature>
<dbReference type="InterPro" id="IPR036721">
    <property type="entry name" value="RCK_C_sf"/>
</dbReference>
<protein>
    <submittedName>
        <fullName evidence="5">Trk system potassium uptake protein TrkA</fullName>
    </submittedName>
</protein>
<dbReference type="PANTHER" id="PTHR43833">
    <property type="entry name" value="POTASSIUM CHANNEL PROTEIN 2-RELATED-RELATED"/>
    <property type="match status" value="1"/>
</dbReference>
<dbReference type="PROSITE" id="PS51201">
    <property type="entry name" value="RCK_N"/>
    <property type="match status" value="1"/>
</dbReference>
<dbReference type="SUPFAM" id="SSF51735">
    <property type="entry name" value="NAD(P)-binding Rossmann-fold domains"/>
    <property type="match status" value="1"/>
</dbReference>
<dbReference type="PANTHER" id="PTHR43833:SF5">
    <property type="entry name" value="TRK SYSTEM POTASSIUM UPTAKE PROTEIN TRKA"/>
    <property type="match status" value="1"/>
</dbReference>
<evidence type="ECO:0000256" key="1">
    <source>
        <dbReference type="ARBA" id="ARBA00022448"/>
    </source>
</evidence>
<dbReference type="GO" id="GO:0008324">
    <property type="term" value="F:monoatomic cation transmembrane transporter activity"/>
    <property type="evidence" value="ECO:0007669"/>
    <property type="project" value="InterPro"/>
</dbReference>
<dbReference type="InterPro" id="IPR050721">
    <property type="entry name" value="Trk_Ktr_HKT_K-transport"/>
</dbReference>
<dbReference type="Gene3D" id="3.40.50.720">
    <property type="entry name" value="NAD(P)-binding Rossmann-like Domain"/>
    <property type="match status" value="1"/>
</dbReference>
<dbReference type="Proteomes" id="UP000050326">
    <property type="component" value="Unassembled WGS sequence"/>
</dbReference>
<name>A0A0P8W7N3_9CLOT</name>
<evidence type="ECO:0000256" key="2">
    <source>
        <dbReference type="ARBA" id="ARBA00023065"/>
    </source>
</evidence>
<evidence type="ECO:0000259" key="3">
    <source>
        <dbReference type="PROSITE" id="PS51201"/>
    </source>
</evidence>
<gene>
    <name evidence="5" type="primary">trkA_2</name>
    <name evidence="5" type="ORF">OXPF_26350</name>
</gene>
<dbReference type="EMBL" id="LKET01000035">
    <property type="protein sequence ID" value="KPU43775.1"/>
    <property type="molecule type" value="Genomic_DNA"/>
</dbReference>
<evidence type="ECO:0000259" key="4">
    <source>
        <dbReference type="PROSITE" id="PS51202"/>
    </source>
</evidence>
<dbReference type="Gene3D" id="3.30.70.1450">
    <property type="entry name" value="Regulator of K+ conductance, C-terminal domain"/>
    <property type="match status" value="1"/>
</dbReference>
<dbReference type="InterPro" id="IPR006037">
    <property type="entry name" value="RCK_C"/>
</dbReference>
<dbReference type="AlphaFoldDB" id="A0A0P8W7N3"/>
<dbReference type="SUPFAM" id="SSF116726">
    <property type="entry name" value="TrkA C-terminal domain-like"/>
    <property type="match status" value="1"/>
</dbReference>
<sequence>MGYHLAKTLCTTKHRIIMIEDNKELCMKIVNDLNPLGISVINGDGTDINFLIDADIERADALIAVTGRDQDNLIACQLAKQRFGIKKTIARVNNPKNINIFEQFGVDSAVSSTRHIADIIEREVDISGIRTLITVKNSKISINEIKIPSDFHAVDRQLKDLHLPENSILISVIREEKVIIPNGFTEIKPGDLVIAISKNGNMKELEDYLLSSK</sequence>
<dbReference type="STRING" id="36849.OXPF_26350"/>
<feature type="domain" description="RCK C-terminal" evidence="4">
    <location>
        <begin position="130"/>
        <end position="211"/>
    </location>
</feature>
<comment type="caution">
    <text evidence="5">The sequence shown here is derived from an EMBL/GenBank/DDBJ whole genome shotgun (WGS) entry which is preliminary data.</text>
</comment>
<accession>A0A0P8W7N3</accession>
<dbReference type="PROSITE" id="PS51202">
    <property type="entry name" value="RCK_C"/>
    <property type="match status" value="1"/>
</dbReference>
<evidence type="ECO:0000313" key="5">
    <source>
        <dbReference type="EMBL" id="KPU43775.1"/>
    </source>
</evidence>
<dbReference type="PATRIC" id="fig|36849.3.peg.2789"/>
<dbReference type="InterPro" id="IPR036291">
    <property type="entry name" value="NAD(P)-bd_dom_sf"/>
</dbReference>
<dbReference type="Pfam" id="PF02080">
    <property type="entry name" value="TrkA_C"/>
    <property type="match status" value="1"/>
</dbReference>
<reference evidence="5 6" key="1">
    <citation type="submission" date="2015-09" db="EMBL/GenBank/DDBJ databases">
        <title>Genome sequence of Oxobacter pfennigii DSM 3222.</title>
        <authorList>
            <person name="Poehlein A."/>
            <person name="Bengelsdorf F.R."/>
            <person name="Schiel-Bengelsdorf B."/>
            <person name="Duerre P."/>
            <person name="Daniel R."/>
        </authorList>
    </citation>
    <scope>NUCLEOTIDE SEQUENCE [LARGE SCALE GENOMIC DNA]</scope>
    <source>
        <strain evidence="5 6">DSM 3222</strain>
    </source>
</reference>
<keyword evidence="6" id="KW-1185">Reference proteome</keyword>
<keyword evidence="2" id="KW-0406">Ion transport</keyword>
<organism evidence="5 6">
    <name type="scientific">Oxobacter pfennigii</name>
    <dbReference type="NCBI Taxonomy" id="36849"/>
    <lineage>
        <taxon>Bacteria</taxon>
        <taxon>Bacillati</taxon>
        <taxon>Bacillota</taxon>
        <taxon>Clostridia</taxon>
        <taxon>Eubacteriales</taxon>
        <taxon>Clostridiaceae</taxon>
        <taxon>Oxobacter</taxon>
    </lineage>
</organism>
<dbReference type="InterPro" id="IPR003148">
    <property type="entry name" value="RCK_N"/>
</dbReference>
<keyword evidence="1" id="KW-0813">Transport</keyword>